<keyword evidence="1" id="KW-0472">Membrane</keyword>
<protein>
    <recommendedName>
        <fullName evidence="4">Cell wall-active antibiotics response LiaF-like C-terminal domain-containing protein</fullName>
    </recommendedName>
</protein>
<proteinExistence type="predicted"/>
<feature type="transmembrane region" description="Helical" evidence="1">
    <location>
        <begin position="81"/>
        <end position="102"/>
    </location>
</feature>
<evidence type="ECO:0000313" key="2">
    <source>
        <dbReference type="EMBL" id="GBG94335.1"/>
    </source>
</evidence>
<reference evidence="2 3" key="1">
    <citation type="journal article" date="2019" name="Int. J. Syst. Evol. Microbiol.">
        <title>Lactobacillus salitolerans sp. nov., a novel lactic acid bacterium isolated from spent mushroom substrates.</title>
        <authorList>
            <person name="Tohno M."/>
            <person name="Tanizawa Y."/>
            <person name="Kojima Y."/>
            <person name="Sakamoto M."/>
            <person name="Nakamura Y."/>
            <person name="Ohkuma M."/>
            <person name="Kobayashi H."/>
        </authorList>
    </citation>
    <scope>NUCLEOTIDE SEQUENCE [LARGE SCALE GENOMIC DNA]</scope>
    <source>
        <strain evidence="2 3">YK43</strain>
    </source>
</reference>
<gene>
    <name evidence="2" type="ORF">LFYK43_07940</name>
</gene>
<keyword evidence="1" id="KW-1133">Transmembrane helix</keyword>
<dbReference type="Proteomes" id="UP000286848">
    <property type="component" value="Unassembled WGS sequence"/>
</dbReference>
<feature type="transmembrane region" description="Helical" evidence="1">
    <location>
        <begin position="36"/>
        <end position="69"/>
    </location>
</feature>
<accession>A0A401IS59</accession>
<comment type="caution">
    <text evidence="2">The sequence shown here is derived from an EMBL/GenBank/DDBJ whole genome shotgun (WGS) entry which is preliminary data.</text>
</comment>
<evidence type="ECO:0000256" key="1">
    <source>
        <dbReference type="SAM" id="Phobius"/>
    </source>
</evidence>
<keyword evidence="3" id="KW-1185">Reference proteome</keyword>
<feature type="transmembrane region" description="Helical" evidence="1">
    <location>
        <begin position="6"/>
        <end position="29"/>
    </location>
</feature>
<name>A0A401IS59_9LACO</name>
<evidence type="ECO:0000313" key="3">
    <source>
        <dbReference type="Proteomes" id="UP000286848"/>
    </source>
</evidence>
<dbReference type="RefSeq" id="WP_124975643.1">
    <property type="nucleotide sequence ID" value="NZ_BFFP01000009.1"/>
</dbReference>
<organism evidence="2 3">
    <name type="scientific">Ligilactobacillus salitolerans</name>
    <dbReference type="NCBI Taxonomy" id="1808352"/>
    <lineage>
        <taxon>Bacteria</taxon>
        <taxon>Bacillati</taxon>
        <taxon>Bacillota</taxon>
        <taxon>Bacilli</taxon>
        <taxon>Lactobacillales</taxon>
        <taxon>Lactobacillaceae</taxon>
        <taxon>Ligilactobacillus</taxon>
    </lineage>
</organism>
<evidence type="ECO:0008006" key="4">
    <source>
        <dbReference type="Google" id="ProtNLM"/>
    </source>
</evidence>
<dbReference type="EMBL" id="BFFP01000009">
    <property type="protein sequence ID" value="GBG94335.1"/>
    <property type="molecule type" value="Genomic_DNA"/>
</dbReference>
<dbReference type="AlphaFoldDB" id="A0A401IS59"/>
<sequence>MKKSRWFWGSFALIGAGVLLGSQVGWFSYSFSPASLVLTLLLAATLITSLVSLWLTGIVFSLAGLSIIYAVPLHLTQLSTWMILLIALLFDIGLSLLLHPFLKRRHKSRVTIINGQGNKQEVHIEKNIHQRHRDMHNDDNESKLFFADKVSSSTRYLHNKNLEEVTFDVSMGELKAFFDDVEPAGPELTINLNVMMGEAQLFIPQEWEISNELDYSVSSIDLPAKPELKTTMVHLRGNVNFAQISIVYI</sequence>
<dbReference type="OrthoDB" id="2249781at2"/>
<keyword evidence="1" id="KW-0812">Transmembrane</keyword>